<comment type="subcellular location">
    <subcellularLocation>
        <location evidence="1">Membrane</location>
    </subcellularLocation>
</comment>
<evidence type="ECO:0000256" key="5">
    <source>
        <dbReference type="SAM" id="Phobius"/>
    </source>
</evidence>
<organism evidence="6 7">
    <name type="scientific">Genlisea aurea</name>
    <dbReference type="NCBI Taxonomy" id="192259"/>
    <lineage>
        <taxon>Eukaryota</taxon>
        <taxon>Viridiplantae</taxon>
        <taxon>Streptophyta</taxon>
        <taxon>Embryophyta</taxon>
        <taxon>Tracheophyta</taxon>
        <taxon>Spermatophyta</taxon>
        <taxon>Magnoliopsida</taxon>
        <taxon>eudicotyledons</taxon>
        <taxon>Gunneridae</taxon>
        <taxon>Pentapetalae</taxon>
        <taxon>asterids</taxon>
        <taxon>lamiids</taxon>
        <taxon>Lamiales</taxon>
        <taxon>Lentibulariaceae</taxon>
        <taxon>Genlisea</taxon>
    </lineage>
</organism>
<evidence type="ECO:0000313" key="7">
    <source>
        <dbReference type="Proteomes" id="UP000015453"/>
    </source>
</evidence>
<dbReference type="PANTHER" id="PTHR13533">
    <property type="entry name" value="N-ACETYLNEURAMINATE 9-O-ACETYLTRANSFERASE"/>
    <property type="match status" value="1"/>
</dbReference>
<name>S8DHV8_9LAMI</name>
<proteinExistence type="predicted"/>
<dbReference type="Proteomes" id="UP000015453">
    <property type="component" value="Unassembled WGS sequence"/>
</dbReference>
<evidence type="ECO:0000256" key="3">
    <source>
        <dbReference type="ARBA" id="ARBA00022989"/>
    </source>
</evidence>
<reference evidence="6 7" key="1">
    <citation type="journal article" date="2013" name="BMC Genomics">
        <title>The miniature genome of a carnivorous plant Genlisea aurea contains a low number of genes and short non-coding sequences.</title>
        <authorList>
            <person name="Leushkin E.V."/>
            <person name="Sutormin R.A."/>
            <person name="Nabieva E.R."/>
            <person name="Penin A.A."/>
            <person name="Kondrashov A.S."/>
            <person name="Logacheva M.D."/>
        </authorList>
    </citation>
    <scope>NUCLEOTIDE SEQUENCE [LARGE SCALE GENOMIC DNA]</scope>
</reference>
<dbReference type="OrthoDB" id="767975at2759"/>
<comment type="caution">
    <text evidence="6">The sequence shown here is derived from an EMBL/GenBank/DDBJ whole genome shotgun (WGS) entry which is preliminary data.</text>
</comment>
<dbReference type="AlphaFoldDB" id="S8DHV8"/>
<dbReference type="GO" id="GO:0016020">
    <property type="term" value="C:membrane"/>
    <property type="evidence" value="ECO:0007669"/>
    <property type="project" value="UniProtKB-SubCell"/>
</dbReference>
<accession>S8DHV8</accession>
<dbReference type="GO" id="GO:0016407">
    <property type="term" value="F:acetyltransferase activity"/>
    <property type="evidence" value="ECO:0007669"/>
    <property type="project" value="TreeGrafter"/>
</dbReference>
<dbReference type="EMBL" id="AUSU01008772">
    <property type="protein sequence ID" value="EPS58947.1"/>
    <property type="molecule type" value="Genomic_DNA"/>
</dbReference>
<keyword evidence="2 5" id="KW-0812">Transmembrane</keyword>
<evidence type="ECO:0000256" key="1">
    <source>
        <dbReference type="ARBA" id="ARBA00004370"/>
    </source>
</evidence>
<keyword evidence="7" id="KW-1185">Reference proteome</keyword>
<dbReference type="GO" id="GO:0005794">
    <property type="term" value="C:Golgi apparatus"/>
    <property type="evidence" value="ECO:0007669"/>
    <property type="project" value="TreeGrafter"/>
</dbReference>
<gene>
    <name evidence="6" type="ORF">M569_15867</name>
</gene>
<evidence type="ECO:0008006" key="8">
    <source>
        <dbReference type="Google" id="ProtNLM"/>
    </source>
</evidence>
<feature type="transmembrane region" description="Helical" evidence="5">
    <location>
        <begin position="28"/>
        <end position="52"/>
    </location>
</feature>
<keyword evidence="3 5" id="KW-1133">Transmembrane helix</keyword>
<evidence type="ECO:0000313" key="6">
    <source>
        <dbReference type="EMBL" id="EPS58947.1"/>
    </source>
</evidence>
<dbReference type="GO" id="GO:0045492">
    <property type="term" value="P:xylan biosynthetic process"/>
    <property type="evidence" value="ECO:0007669"/>
    <property type="project" value="TreeGrafter"/>
</dbReference>
<protein>
    <recommendedName>
        <fullName evidence="8">Trichome birefringence-like N-terminal domain-containing protein</fullName>
    </recommendedName>
</protein>
<evidence type="ECO:0000256" key="2">
    <source>
        <dbReference type="ARBA" id="ARBA00022692"/>
    </source>
</evidence>
<dbReference type="PANTHER" id="PTHR13533:SF31">
    <property type="entry name" value="PROTEIN ALTERED XYLOGLUCAN 9"/>
    <property type="match status" value="1"/>
</dbReference>
<sequence length="379" mass="42304">MGVLPFSHRCKNLRRIAEDDGGSGSREMIGAVQLGLLAACVVLFVPLVMAGWHLSRNKILFFSGALFITLAVGVHLMPYLSPPEDLIPRKIAAPFPDSSCIRSLHRVEFADAWRRDECSEIRCTKKSWNWIDSDDEVLRCEFQKLTKSDASDLLNGSWIVLAGDSQARLVALSLLNLVLGSNQVEAIREDLFKRHSDYSIMANEIGLKLDFIWAPYAANLSDYTSKLNHQDVNSSPDVIAMGAGLWDMLHINNATEYAISLKLLRDSLISLSTSRSLHHLFWIGMPKLINAKLTTPEKKRMMTAGMWDLYQNQVAGTKILKQSGGPLLNLDIHLLSSLCGEDGTVDGIHYDDSVYDAAVHVMMNALLIQSNQKPRRRSR</sequence>
<evidence type="ECO:0000256" key="4">
    <source>
        <dbReference type="ARBA" id="ARBA00023136"/>
    </source>
</evidence>
<keyword evidence="4 5" id="KW-0472">Membrane</keyword>
<feature type="transmembrane region" description="Helical" evidence="5">
    <location>
        <begin position="59"/>
        <end position="80"/>
    </location>
</feature>